<keyword evidence="4" id="KW-1185">Reference proteome</keyword>
<protein>
    <submittedName>
        <fullName evidence="3">Uncharacterized protein</fullName>
    </submittedName>
</protein>
<keyword evidence="1 2" id="KW-0175">Coiled coil</keyword>
<evidence type="ECO:0000313" key="4">
    <source>
        <dbReference type="Proteomes" id="UP000017836"/>
    </source>
</evidence>
<accession>W1P065</accession>
<feature type="coiled-coil region" evidence="2">
    <location>
        <begin position="26"/>
        <end position="53"/>
    </location>
</feature>
<dbReference type="Proteomes" id="UP000017836">
    <property type="component" value="Unassembled WGS sequence"/>
</dbReference>
<dbReference type="AlphaFoldDB" id="W1P065"/>
<proteinExistence type="predicted"/>
<dbReference type="PANTHER" id="PTHR31342">
    <property type="entry name" value="PROTEIN CHUP1, CHLOROPLASTIC"/>
    <property type="match status" value="1"/>
</dbReference>
<evidence type="ECO:0000313" key="3">
    <source>
        <dbReference type="EMBL" id="ERN01323.1"/>
    </source>
</evidence>
<dbReference type="GO" id="GO:0072699">
    <property type="term" value="P:protein localization to cortical microtubule cytoskeleton"/>
    <property type="evidence" value="ECO:0000318"/>
    <property type="project" value="GO_Central"/>
</dbReference>
<name>W1P065_AMBTC</name>
<dbReference type="OMA" id="IAGPCCQ"/>
<dbReference type="eggNOG" id="ENOG502QSBV">
    <property type="taxonomic scope" value="Eukaryota"/>
</dbReference>
<dbReference type="STRING" id="13333.W1P065"/>
<dbReference type="PANTHER" id="PTHR31342:SF4">
    <property type="entry name" value="ACTIN BINDING PROTEIN FAMILY"/>
    <property type="match status" value="1"/>
</dbReference>
<dbReference type="Gramene" id="ERN01323">
    <property type="protein sequence ID" value="ERN01323"/>
    <property type="gene ID" value="AMTR_s00002p00256030"/>
</dbReference>
<gene>
    <name evidence="3" type="ORF">AMTR_s00002p00256030</name>
</gene>
<feature type="coiled-coil region" evidence="2">
    <location>
        <begin position="89"/>
        <end position="203"/>
    </location>
</feature>
<dbReference type="EMBL" id="KI394767">
    <property type="protein sequence ID" value="ERN01323.1"/>
    <property type="molecule type" value="Genomic_DNA"/>
</dbReference>
<dbReference type="HOGENOM" id="CLU_673287_0_0_1"/>
<sequence>MNRTPHQNLTCNQNAHWKPNDNLRTHNSLEQEIVDLQILVTSLREREDELEVELGDYRAIKDQDSSTIEELMELLEAKTQEIATSCLNIEALQADNLRLKALIKEYQMLEPELESARTKIEVLEHELQRRSRKNREEVLKLEERMAVLQAREDGSSRKEEESRKISERVKELKDEILVQRRINQQLQKERAELAIELSLAQGSTSPSNKRKDEDAEAIVVAEKQLLESLEKIQTKECFEVEELIYLRQVDACLRSEQSKERVMGEPNRDWGLNINRENNFGERKHTRMNLEESDTRCEEQKYGEYELECRPVTEMGNCNEFYMDFGSYEGQKSGLRKGRLIDKVKRWVKGRNGCKRRFGARERVTEREEGCPRRWSFSEGEHLREAEFMAARNSSATSICTEISVTARL</sequence>
<dbReference type="InterPro" id="IPR040265">
    <property type="entry name" value="CHUP1/IPGA1-like"/>
</dbReference>
<organism evidence="3 4">
    <name type="scientific">Amborella trichopoda</name>
    <dbReference type="NCBI Taxonomy" id="13333"/>
    <lineage>
        <taxon>Eukaryota</taxon>
        <taxon>Viridiplantae</taxon>
        <taxon>Streptophyta</taxon>
        <taxon>Embryophyta</taxon>
        <taxon>Tracheophyta</taxon>
        <taxon>Spermatophyta</taxon>
        <taxon>Magnoliopsida</taxon>
        <taxon>Amborellales</taxon>
        <taxon>Amborellaceae</taxon>
        <taxon>Amborella</taxon>
    </lineage>
</organism>
<evidence type="ECO:0000256" key="2">
    <source>
        <dbReference type="SAM" id="Coils"/>
    </source>
</evidence>
<dbReference type="GO" id="GO:0055028">
    <property type="term" value="C:cortical microtubule"/>
    <property type="evidence" value="ECO:0000318"/>
    <property type="project" value="GO_Central"/>
</dbReference>
<reference evidence="4" key="1">
    <citation type="journal article" date="2013" name="Science">
        <title>The Amborella genome and the evolution of flowering plants.</title>
        <authorList>
            <consortium name="Amborella Genome Project"/>
        </authorList>
    </citation>
    <scope>NUCLEOTIDE SEQUENCE [LARGE SCALE GENOMIC DNA]</scope>
</reference>
<evidence type="ECO:0000256" key="1">
    <source>
        <dbReference type="ARBA" id="ARBA00023054"/>
    </source>
</evidence>